<gene>
    <name evidence="2" type="ORF">G2W53_037194</name>
</gene>
<feature type="region of interest" description="Disordered" evidence="1">
    <location>
        <begin position="1"/>
        <end position="22"/>
    </location>
</feature>
<sequence length="124" mass="14044">MFEGSIDRRRRATSRKSAIANLDPSRRGELKEVIAMKKRRGRMTMVCCNEGTQNAQGLKLSSLKMDVGMSHTYLSTIEDVIRNRDPVPLAIVTPLAVIIHLARPKNDFRARSVAAKEKEKRLIR</sequence>
<name>A0A834SWU9_9FABA</name>
<protein>
    <submittedName>
        <fullName evidence="2">Uncharacterized protein</fullName>
    </submittedName>
</protein>
<organism evidence="2 3">
    <name type="scientific">Senna tora</name>
    <dbReference type="NCBI Taxonomy" id="362788"/>
    <lineage>
        <taxon>Eukaryota</taxon>
        <taxon>Viridiplantae</taxon>
        <taxon>Streptophyta</taxon>
        <taxon>Embryophyta</taxon>
        <taxon>Tracheophyta</taxon>
        <taxon>Spermatophyta</taxon>
        <taxon>Magnoliopsida</taxon>
        <taxon>eudicotyledons</taxon>
        <taxon>Gunneridae</taxon>
        <taxon>Pentapetalae</taxon>
        <taxon>rosids</taxon>
        <taxon>fabids</taxon>
        <taxon>Fabales</taxon>
        <taxon>Fabaceae</taxon>
        <taxon>Caesalpinioideae</taxon>
        <taxon>Cassia clade</taxon>
        <taxon>Senna</taxon>
    </lineage>
</organism>
<dbReference type="EMBL" id="JAAIUW010000011">
    <property type="protein sequence ID" value="KAF7810451.1"/>
    <property type="molecule type" value="Genomic_DNA"/>
</dbReference>
<comment type="caution">
    <text evidence="2">The sequence shown here is derived from an EMBL/GenBank/DDBJ whole genome shotgun (WGS) entry which is preliminary data.</text>
</comment>
<evidence type="ECO:0000313" key="2">
    <source>
        <dbReference type="EMBL" id="KAF7810451.1"/>
    </source>
</evidence>
<keyword evidence="3" id="KW-1185">Reference proteome</keyword>
<reference evidence="2" key="1">
    <citation type="submission" date="2020-09" db="EMBL/GenBank/DDBJ databases">
        <title>Genome-Enabled Discovery of Anthraquinone Biosynthesis in Senna tora.</title>
        <authorList>
            <person name="Kang S.-H."/>
            <person name="Pandey R.P."/>
            <person name="Lee C.-M."/>
            <person name="Sim J.-S."/>
            <person name="Jeong J.-T."/>
            <person name="Choi B.-S."/>
            <person name="Jung M."/>
            <person name="Ginzburg D."/>
            <person name="Zhao K."/>
            <person name="Won S.Y."/>
            <person name="Oh T.-J."/>
            <person name="Yu Y."/>
            <person name="Kim N.-H."/>
            <person name="Lee O.R."/>
            <person name="Lee T.-H."/>
            <person name="Bashyal P."/>
            <person name="Kim T.-S."/>
            <person name="Lee W.-H."/>
            <person name="Kawkins C."/>
            <person name="Kim C.-K."/>
            <person name="Kim J.S."/>
            <person name="Ahn B.O."/>
            <person name="Rhee S.Y."/>
            <person name="Sohng J.K."/>
        </authorList>
    </citation>
    <scope>NUCLEOTIDE SEQUENCE</scope>
    <source>
        <tissue evidence="2">Leaf</tissue>
    </source>
</reference>
<dbReference type="AlphaFoldDB" id="A0A834SWU9"/>
<dbReference type="Proteomes" id="UP000634136">
    <property type="component" value="Unassembled WGS sequence"/>
</dbReference>
<evidence type="ECO:0000313" key="3">
    <source>
        <dbReference type="Proteomes" id="UP000634136"/>
    </source>
</evidence>
<accession>A0A834SWU9</accession>
<evidence type="ECO:0000256" key="1">
    <source>
        <dbReference type="SAM" id="MobiDB-lite"/>
    </source>
</evidence>
<proteinExistence type="predicted"/>